<name>A0A1G7Y7Y4_9BURK</name>
<evidence type="ECO:0000313" key="2">
    <source>
        <dbReference type="EMBL" id="SDG92575.1"/>
    </source>
</evidence>
<feature type="region of interest" description="Disordered" evidence="1">
    <location>
        <begin position="351"/>
        <end position="372"/>
    </location>
</feature>
<accession>A0A1G7Y7Y4</accession>
<dbReference type="OrthoDB" id="9102007at2"/>
<dbReference type="RefSeq" id="WP_090685363.1">
    <property type="nucleotide sequence ID" value="NZ_FNCJ01000006.1"/>
</dbReference>
<evidence type="ECO:0000313" key="3">
    <source>
        <dbReference type="Proteomes" id="UP000199706"/>
    </source>
</evidence>
<organism evidence="2 3">
    <name type="scientific">Paraburkholderia phenazinium</name>
    <dbReference type="NCBI Taxonomy" id="60549"/>
    <lineage>
        <taxon>Bacteria</taxon>
        <taxon>Pseudomonadati</taxon>
        <taxon>Pseudomonadota</taxon>
        <taxon>Betaproteobacteria</taxon>
        <taxon>Burkholderiales</taxon>
        <taxon>Burkholderiaceae</taxon>
        <taxon>Paraburkholderia</taxon>
    </lineage>
</organism>
<dbReference type="Gene3D" id="1.10.30.50">
    <property type="match status" value="1"/>
</dbReference>
<dbReference type="AlphaFoldDB" id="A0A1G7Y7Y4"/>
<reference evidence="2 3" key="1">
    <citation type="submission" date="2016-10" db="EMBL/GenBank/DDBJ databases">
        <authorList>
            <person name="de Groot N.N."/>
        </authorList>
    </citation>
    <scope>NUCLEOTIDE SEQUENCE [LARGE SCALE GENOMIC DNA]</scope>
    <source>
        <strain evidence="2 3">LMG 2247</strain>
    </source>
</reference>
<dbReference type="Proteomes" id="UP000199706">
    <property type="component" value="Unassembled WGS sequence"/>
</dbReference>
<gene>
    <name evidence="2" type="ORF">SAMN05216466_10676</name>
</gene>
<protein>
    <submittedName>
        <fullName evidence="2">Uncharacterized protein</fullName>
    </submittedName>
</protein>
<sequence>MVKPFQRMPGSTQVDDLDDFDLAEAAYDMPEAWPEDVAPLPADDGDLPPLREYLMSLLAAKSQKPRQVVNSVDWLKDVLSSAQGGTCAYCGFKVVRAKAGTADARRAAQDLLIPLESGGTFAQANRVVACEVCVKRKRTQDWLSFRLAVNRSTLIAARREALLTSGNHVLPLSVKGEAAGRATLAQRWRYPRFPVMAQVFDTAGYLGWDTRDLSSERGGEVRARLRFEFQGRDLSRGRFALFEIPRDRWHEAAWALIEENALLLRPDMSERAQVAHPPFTPEPMTNEHLERWWVVLTGERWLQESIRVARWSAQAKPGQKVFAAQRREALRMKPYDDARERVARLHESVRNGTLPPVEPRPSSVAPVLPSNDTTRLLSPAMRTMLDQAAERQKDFLAAVRDGRPLPRLIDPLLVAVAPEPTPERKALSPALKSSLDASKARMQALINASSTGDQP</sequence>
<evidence type="ECO:0000256" key="1">
    <source>
        <dbReference type="SAM" id="MobiDB-lite"/>
    </source>
</evidence>
<proteinExistence type="predicted"/>
<dbReference type="EMBL" id="FNCJ01000006">
    <property type="protein sequence ID" value="SDG92575.1"/>
    <property type="molecule type" value="Genomic_DNA"/>
</dbReference>